<reference evidence="2 3" key="1">
    <citation type="submission" date="2020-02" db="EMBL/GenBank/DDBJ databases">
        <authorList>
            <person name="Ma Q."/>
            <person name="Huang Y."/>
            <person name="Song X."/>
            <person name="Pei D."/>
        </authorList>
    </citation>
    <scope>NUCLEOTIDE SEQUENCE [LARGE SCALE GENOMIC DNA]</scope>
    <source>
        <strain evidence="2">Sxm20200214</strain>
        <tissue evidence="2">Leaf</tissue>
    </source>
</reference>
<dbReference type="Proteomes" id="UP000886595">
    <property type="component" value="Unassembled WGS sequence"/>
</dbReference>
<proteinExistence type="predicted"/>
<dbReference type="EMBL" id="JAAMPC010000003">
    <property type="protein sequence ID" value="KAG2322101.1"/>
    <property type="molecule type" value="Genomic_DNA"/>
</dbReference>
<name>A0A8X7W1W6_BRACI</name>
<comment type="caution">
    <text evidence="2">The sequence shown here is derived from an EMBL/GenBank/DDBJ whole genome shotgun (WGS) entry which is preliminary data.</text>
</comment>
<protein>
    <submittedName>
        <fullName evidence="2">Uncharacterized protein</fullName>
    </submittedName>
</protein>
<feature type="compositionally biased region" description="Basic and acidic residues" evidence="1">
    <location>
        <begin position="19"/>
        <end position="32"/>
    </location>
</feature>
<dbReference type="AlphaFoldDB" id="A0A8X7W1W6"/>
<gene>
    <name evidence="2" type="ORF">Bca52824_015314</name>
</gene>
<sequence length="74" mass="8551">MRLKEEPPLSSPDTTTRGSSRDIESHGFERWRRGGVTTNQRRHIDMFQNFLLKTYSTSLKSSKPLAKKDPSKTQ</sequence>
<evidence type="ECO:0000256" key="1">
    <source>
        <dbReference type="SAM" id="MobiDB-lite"/>
    </source>
</evidence>
<feature type="region of interest" description="Disordered" evidence="1">
    <location>
        <begin position="1"/>
        <end position="37"/>
    </location>
</feature>
<evidence type="ECO:0000313" key="2">
    <source>
        <dbReference type="EMBL" id="KAG2322101.1"/>
    </source>
</evidence>
<accession>A0A8X7W1W6</accession>
<keyword evidence="3" id="KW-1185">Reference proteome</keyword>
<evidence type="ECO:0000313" key="3">
    <source>
        <dbReference type="Proteomes" id="UP000886595"/>
    </source>
</evidence>
<organism evidence="2 3">
    <name type="scientific">Brassica carinata</name>
    <name type="common">Ethiopian mustard</name>
    <name type="synonym">Abyssinian cabbage</name>
    <dbReference type="NCBI Taxonomy" id="52824"/>
    <lineage>
        <taxon>Eukaryota</taxon>
        <taxon>Viridiplantae</taxon>
        <taxon>Streptophyta</taxon>
        <taxon>Embryophyta</taxon>
        <taxon>Tracheophyta</taxon>
        <taxon>Spermatophyta</taxon>
        <taxon>Magnoliopsida</taxon>
        <taxon>eudicotyledons</taxon>
        <taxon>Gunneridae</taxon>
        <taxon>Pentapetalae</taxon>
        <taxon>rosids</taxon>
        <taxon>malvids</taxon>
        <taxon>Brassicales</taxon>
        <taxon>Brassicaceae</taxon>
        <taxon>Brassiceae</taxon>
        <taxon>Brassica</taxon>
    </lineage>
</organism>